<keyword evidence="3" id="KW-1185">Reference proteome</keyword>
<reference evidence="3" key="1">
    <citation type="journal article" date="2012" name="Nat. Biotechnol.">
        <title>Reference genome sequence of the model plant Setaria.</title>
        <authorList>
            <person name="Bennetzen J.L."/>
            <person name="Schmutz J."/>
            <person name="Wang H."/>
            <person name="Percifield R."/>
            <person name="Hawkins J."/>
            <person name="Pontaroli A.C."/>
            <person name="Estep M."/>
            <person name="Feng L."/>
            <person name="Vaughn J.N."/>
            <person name="Grimwood J."/>
            <person name="Jenkins J."/>
            <person name="Barry K."/>
            <person name="Lindquist E."/>
            <person name="Hellsten U."/>
            <person name="Deshpande S."/>
            <person name="Wang X."/>
            <person name="Wu X."/>
            <person name="Mitros T."/>
            <person name="Triplett J."/>
            <person name="Yang X."/>
            <person name="Ye C.Y."/>
            <person name="Mauro-Herrera M."/>
            <person name="Wang L."/>
            <person name="Li P."/>
            <person name="Sharma M."/>
            <person name="Sharma R."/>
            <person name="Ronald P.C."/>
            <person name="Panaud O."/>
            <person name="Kellogg E.A."/>
            <person name="Brutnell T.P."/>
            <person name="Doust A.N."/>
            <person name="Tuskan G.A."/>
            <person name="Rokhsar D."/>
            <person name="Devos K.M."/>
        </authorList>
    </citation>
    <scope>NUCLEOTIDE SEQUENCE [LARGE SCALE GENOMIC DNA]</scope>
    <source>
        <strain evidence="3">cv. Yugu1</strain>
    </source>
</reference>
<accession>K3Y3Y6</accession>
<dbReference type="HOGENOM" id="CLU_2965321_0_0_1"/>
<dbReference type="Proteomes" id="UP000004995">
    <property type="component" value="Unassembled WGS sequence"/>
</dbReference>
<keyword evidence="1" id="KW-0812">Transmembrane</keyword>
<keyword evidence="1" id="KW-1133">Transmembrane helix</keyword>
<evidence type="ECO:0000313" key="3">
    <source>
        <dbReference type="Proteomes" id="UP000004995"/>
    </source>
</evidence>
<dbReference type="EnsemblPlants" id="KQL10603">
    <property type="protein sequence ID" value="KQL10603"/>
    <property type="gene ID" value="SETIT_008924mg"/>
</dbReference>
<feature type="transmembrane region" description="Helical" evidence="1">
    <location>
        <begin position="35"/>
        <end position="55"/>
    </location>
</feature>
<evidence type="ECO:0000313" key="2">
    <source>
        <dbReference type="EnsemblPlants" id="KQL10603"/>
    </source>
</evidence>
<sequence length="59" mass="7203">MLLRFDIDELICQQINLFFFLINNRFILFFSNKSYFAYSYIAIFYVLCSLFVYLATTHH</sequence>
<keyword evidence="1" id="KW-0472">Membrane</keyword>
<evidence type="ECO:0000256" key="1">
    <source>
        <dbReference type="SAM" id="Phobius"/>
    </source>
</evidence>
<reference evidence="2" key="2">
    <citation type="submission" date="2018-08" db="UniProtKB">
        <authorList>
            <consortium name="EnsemblPlants"/>
        </authorList>
    </citation>
    <scope>IDENTIFICATION</scope>
    <source>
        <strain evidence="2">Yugu1</strain>
    </source>
</reference>
<organism evidence="2 3">
    <name type="scientific">Setaria italica</name>
    <name type="common">Foxtail millet</name>
    <name type="synonym">Panicum italicum</name>
    <dbReference type="NCBI Taxonomy" id="4555"/>
    <lineage>
        <taxon>Eukaryota</taxon>
        <taxon>Viridiplantae</taxon>
        <taxon>Streptophyta</taxon>
        <taxon>Embryophyta</taxon>
        <taxon>Tracheophyta</taxon>
        <taxon>Spermatophyta</taxon>
        <taxon>Magnoliopsida</taxon>
        <taxon>Liliopsida</taxon>
        <taxon>Poales</taxon>
        <taxon>Poaceae</taxon>
        <taxon>PACMAD clade</taxon>
        <taxon>Panicoideae</taxon>
        <taxon>Panicodae</taxon>
        <taxon>Paniceae</taxon>
        <taxon>Cenchrinae</taxon>
        <taxon>Setaria</taxon>
    </lineage>
</organism>
<dbReference type="EMBL" id="AGNK02002444">
    <property type="status" value="NOT_ANNOTATED_CDS"/>
    <property type="molecule type" value="Genomic_DNA"/>
</dbReference>
<protein>
    <submittedName>
        <fullName evidence="2">Uncharacterized protein</fullName>
    </submittedName>
</protein>
<name>K3Y3Y6_SETIT</name>
<dbReference type="Gramene" id="KQL10603">
    <property type="protein sequence ID" value="KQL10603"/>
    <property type="gene ID" value="SETIT_008924mg"/>
</dbReference>
<dbReference type="AlphaFoldDB" id="K3Y3Y6"/>
<dbReference type="InParanoid" id="K3Y3Y6"/>
<proteinExistence type="predicted"/>